<feature type="domain" description="Replication-associated protein ORF2/G2P" evidence="1">
    <location>
        <begin position="92"/>
        <end position="162"/>
    </location>
</feature>
<evidence type="ECO:0000313" key="3">
    <source>
        <dbReference type="Proteomes" id="UP001203410"/>
    </source>
</evidence>
<gene>
    <name evidence="2" type="ORF">LZ496_05780</name>
</gene>
<dbReference type="EMBL" id="JAMGBA010000001">
    <property type="protein sequence ID" value="MCL6698290.1"/>
    <property type="molecule type" value="Genomic_DNA"/>
</dbReference>
<comment type="caution">
    <text evidence="2">The sequence shown here is derived from an EMBL/GenBank/DDBJ whole genome shotgun (WGS) entry which is preliminary data.</text>
</comment>
<dbReference type="RefSeq" id="WP_249903635.1">
    <property type="nucleotide sequence ID" value="NZ_JAMGBA010000001.1"/>
</dbReference>
<dbReference type="Pfam" id="PF23343">
    <property type="entry name" value="REP_ORF2-G2P"/>
    <property type="match status" value="1"/>
</dbReference>
<sequence>MQEIEELRSSDSGSHYIYKTIVGGMSRLAGSSSSERKRAVRPTDGLSGHQANGVIAAAFHARRIGLPLNRHVTIRLEQAGISDGDAVWAIGGFLTRLRDWLRKKGHRTAFTWVRECGPIIGSHVHILLHLPPGVSLTGQRSRRWIEAISGRPYRAGTIKTKRIPQSAYDENLSVLVGYLCKGASPEVADALGLDRRKTGGRALGKRAGWSENIGQKARRQWIARGGRGNVVQATRLFP</sequence>
<protein>
    <recommendedName>
        <fullName evidence="1">Replication-associated protein ORF2/G2P domain-containing protein</fullName>
    </recommendedName>
</protein>
<evidence type="ECO:0000259" key="1">
    <source>
        <dbReference type="Pfam" id="PF23343"/>
    </source>
</evidence>
<reference evidence="2 3" key="1">
    <citation type="submission" date="2022-05" db="EMBL/GenBank/DDBJ databases">
        <authorList>
            <person name="Jo J.-H."/>
            <person name="Im W.-T."/>
        </authorList>
    </citation>
    <scope>NUCLEOTIDE SEQUENCE [LARGE SCALE GENOMIC DNA]</scope>
    <source>
        <strain evidence="2 3">NSE70-1</strain>
    </source>
</reference>
<organism evidence="2 3">
    <name type="scientific">Sphingomonas caseinilyticus</name>
    <dbReference type="NCBI Taxonomy" id="2908205"/>
    <lineage>
        <taxon>Bacteria</taxon>
        <taxon>Pseudomonadati</taxon>
        <taxon>Pseudomonadota</taxon>
        <taxon>Alphaproteobacteria</taxon>
        <taxon>Sphingomonadales</taxon>
        <taxon>Sphingomonadaceae</taxon>
        <taxon>Sphingomonas</taxon>
    </lineage>
</organism>
<dbReference type="Proteomes" id="UP001203410">
    <property type="component" value="Unassembled WGS sequence"/>
</dbReference>
<name>A0ABT0RTI4_9SPHN</name>
<accession>A0ABT0RTI4</accession>
<keyword evidence="3" id="KW-1185">Reference proteome</keyword>
<evidence type="ECO:0000313" key="2">
    <source>
        <dbReference type="EMBL" id="MCL6698290.1"/>
    </source>
</evidence>
<dbReference type="InterPro" id="IPR056906">
    <property type="entry name" value="ORF2/G2P_dom"/>
</dbReference>
<proteinExistence type="predicted"/>